<keyword evidence="1" id="KW-0812">Transmembrane</keyword>
<keyword evidence="2" id="KW-1185">Reference proteome</keyword>
<reference evidence="1 2" key="2">
    <citation type="submission" date="2019-04" db="EMBL/GenBank/DDBJ databases">
        <title>The genome sequence of big-headed turtle.</title>
        <authorList>
            <person name="Gong S."/>
        </authorList>
    </citation>
    <scope>NUCLEOTIDE SEQUENCE [LARGE SCALE GENOMIC DNA]</scope>
    <source>
        <strain evidence="1">DO16091913</strain>
        <tissue evidence="1">Muscle</tissue>
    </source>
</reference>
<name>A0A4D9ERE2_9SAUR</name>
<organism evidence="1 2">
    <name type="scientific">Platysternon megacephalum</name>
    <name type="common">big-headed turtle</name>
    <dbReference type="NCBI Taxonomy" id="55544"/>
    <lineage>
        <taxon>Eukaryota</taxon>
        <taxon>Metazoa</taxon>
        <taxon>Chordata</taxon>
        <taxon>Craniata</taxon>
        <taxon>Vertebrata</taxon>
        <taxon>Euteleostomi</taxon>
        <taxon>Archelosauria</taxon>
        <taxon>Testudinata</taxon>
        <taxon>Testudines</taxon>
        <taxon>Cryptodira</taxon>
        <taxon>Durocryptodira</taxon>
        <taxon>Testudinoidea</taxon>
        <taxon>Platysternidae</taxon>
        <taxon>Platysternon</taxon>
    </lineage>
</organism>
<keyword evidence="1" id="KW-0472">Membrane</keyword>
<dbReference type="AlphaFoldDB" id="A0A4D9ERE2"/>
<dbReference type="Proteomes" id="UP000297703">
    <property type="component" value="Unassembled WGS sequence"/>
</dbReference>
<sequence length="111" mass="12609">MDGVDFKIAISTFGRSYPLSVQHFEFDYKNNASSPIIKELCQPAKARRTNPSSSQPISKKADKLCQIPYEGFSCFHIHSPTNSLDMATYKGPFCWYLIMLIHFSAPIQNPF</sequence>
<accession>A0A4D9ERE2</accession>
<comment type="caution">
    <text evidence="1">The sequence shown here is derived from an EMBL/GenBank/DDBJ whole genome shotgun (WGS) entry which is preliminary data.</text>
</comment>
<dbReference type="EMBL" id="QXTE01000016">
    <property type="protein sequence ID" value="TFK13367.1"/>
    <property type="molecule type" value="Genomic_DNA"/>
</dbReference>
<evidence type="ECO:0000313" key="2">
    <source>
        <dbReference type="Proteomes" id="UP000297703"/>
    </source>
</evidence>
<gene>
    <name evidence="1" type="ORF">DR999_PMT03324</name>
</gene>
<reference evidence="1 2" key="1">
    <citation type="submission" date="2019-04" db="EMBL/GenBank/DDBJ databases">
        <title>Draft genome of the big-headed turtle Platysternon megacephalum.</title>
        <authorList>
            <person name="Gong S."/>
        </authorList>
    </citation>
    <scope>NUCLEOTIDE SEQUENCE [LARGE SCALE GENOMIC DNA]</scope>
    <source>
        <strain evidence="1">DO16091913</strain>
        <tissue evidence="1">Muscle</tissue>
    </source>
</reference>
<protein>
    <submittedName>
        <fullName evidence="1">RING finger and transmembrane domain-containing protein 1</fullName>
    </submittedName>
</protein>
<proteinExistence type="predicted"/>
<evidence type="ECO:0000313" key="1">
    <source>
        <dbReference type="EMBL" id="TFK13367.1"/>
    </source>
</evidence>